<gene>
    <name evidence="19" type="primary">daf-36</name>
    <name evidence="19" type="ORF">FJT64_023123</name>
</gene>
<dbReference type="PROSITE" id="PS51296">
    <property type="entry name" value="RIESKE"/>
    <property type="match status" value="1"/>
</dbReference>
<evidence type="ECO:0000259" key="18">
    <source>
        <dbReference type="PROSITE" id="PS51296"/>
    </source>
</evidence>
<dbReference type="UniPathway" id="UPA01020"/>
<evidence type="ECO:0000256" key="4">
    <source>
        <dbReference type="ARBA" id="ARBA00022692"/>
    </source>
</evidence>
<evidence type="ECO:0000313" key="20">
    <source>
        <dbReference type="Proteomes" id="UP000440578"/>
    </source>
</evidence>
<reference evidence="19 20" key="1">
    <citation type="submission" date="2019-07" db="EMBL/GenBank/DDBJ databases">
        <title>Draft genome assembly of a fouling barnacle, Amphibalanus amphitrite (Darwin, 1854): The first reference genome for Thecostraca.</title>
        <authorList>
            <person name="Kim W."/>
        </authorList>
    </citation>
    <scope>NUCLEOTIDE SEQUENCE [LARGE SCALE GENOMIC DNA]</scope>
    <source>
        <strain evidence="19">SNU_AA5</strain>
        <tissue evidence="19">Soma without cirri and trophi</tissue>
    </source>
</reference>
<dbReference type="SUPFAM" id="SSF50022">
    <property type="entry name" value="ISP domain"/>
    <property type="match status" value="1"/>
</dbReference>
<comment type="similarity">
    <text evidence="13">Belongs to the cholesterol 7-desaturase family.</text>
</comment>
<dbReference type="GO" id="GO:0008203">
    <property type="term" value="P:cholesterol metabolic process"/>
    <property type="evidence" value="ECO:0007669"/>
    <property type="project" value="InterPro"/>
</dbReference>
<keyword evidence="5" id="KW-0001">2Fe-2S</keyword>
<dbReference type="EC" id="1.14.19.21" evidence="14"/>
<keyword evidence="6" id="KW-0479">Metal-binding</keyword>
<dbReference type="SUPFAM" id="SSF55961">
    <property type="entry name" value="Bet v1-like"/>
    <property type="match status" value="1"/>
</dbReference>
<comment type="catalytic activity">
    <reaction evidence="16">
        <text>cholesterol + NADPH + O2 + H(+) = 7-dehydrocholesterol + NADP(+) + 2 H2O</text>
        <dbReference type="Rhea" id="RHEA:45024"/>
        <dbReference type="ChEBI" id="CHEBI:15377"/>
        <dbReference type="ChEBI" id="CHEBI:15378"/>
        <dbReference type="ChEBI" id="CHEBI:15379"/>
        <dbReference type="ChEBI" id="CHEBI:16113"/>
        <dbReference type="ChEBI" id="CHEBI:17759"/>
        <dbReference type="ChEBI" id="CHEBI:57783"/>
        <dbReference type="ChEBI" id="CHEBI:58349"/>
        <dbReference type="EC" id="1.14.19.21"/>
    </reaction>
    <physiologicalReaction direction="left-to-right" evidence="16">
        <dbReference type="Rhea" id="RHEA:45025"/>
    </physiologicalReaction>
</comment>
<keyword evidence="9" id="KW-0408">Iron</keyword>
<name>A0A6A4WGL7_AMPAM</name>
<evidence type="ECO:0000256" key="1">
    <source>
        <dbReference type="ARBA" id="ARBA00001962"/>
    </source>
</evidence>
<evidence type="ECO:0000256" key="14">
    <source>
        <dbReference type="ARBA" id="ARBA00026095"/>
    </source>
</evidence>
<comment type="cofactor">
    <cofactor evidence="1">
        <name>Fe cation</name>
        <dbReference type="ChEBI" id="CHEBI:24875"/>
    </cofactor>
</comment>
<sequence>MFQMAFLMREAACWAVLALMSARLLVSPEQLSTQELLVAASYGAGLLVVGWLLWYAVTLYCVPYNRVKAAEDFGPIRDDSTKNLGSRRCAAVNEVRRRQKEAAMPPPYPNAWFAALESRELRPGQVRPLDILGQHLVLFRTRAGEARVLDGICPHLGADLAQGAVRGEDIECPFHKWLFNGQTGQVECVPYTKQSKSSLKHFSVTSWPVFEANGVIHVWHHAEGEPPSWYPPTYEQIASGHYRYRGRTEHLVAAHIQDLPENGADPAHLAAIHEKIFADGNDLEERSRWGWIRHNWTASWQPDAEHRHQAFVHMQMTFVLLGKLHFYHNDITVRQVGPGLVYINFKSPLGSGVIQQLVTPVGDLRQKVIHTIHWDRSYGLGPLIAKFYLMVEANQFERDVRIWNNKDHLPRPGLVREDATILKYRRWFSQFYSENSRRPLRPVDALEL</sequence>
<evidence type="ECO:0000256" key="16">
    <source>
        <dbReference type="ARBA" id="ARBA00049548"/>
    </source>
</evidence>
<evidence type="ECO:0000256" key="17">
    <source>
        <dbReference type="SAM" id="Phobius"/>
    </source>
</evidence>
<comment type="pathway">
    <text evidence="3">Hormone biosynthesis.</text>
</comment>
<dbReference type="GO" id="GO:0016020">
    <property type="term" value="C:membrane"/>
    <property type="evidence" value="ECO:0007669"/>
    <property type="project" value="UniProtKB-SubCell"/>
</dbReference>
<dbReference type="PANTHER" id="PTHR21266:SF32">
    <property type="entry name" value="CHOLESTEROL 7-DESATURASE NVD"/>
    <property type="match status" value="1"/>
</dbReference>
<feature type="transmembrane region" description="Helical" evidence="17">
    <location>
        <begin position="36"/>
        <end position="62"/>
    </location>
</feature>
<evidence type="ECO:0000256" key="12">
    <source>
        <dbReference type="ARBA" id="ARBA00025712"/>
    </source>
</evidence>
<keyword evidence="7 17" id="KW-1133">Transmembrane helix</keyword>
<evidence type="ECO:0000256" key="11">
    <source>
        <dbReference type="ARBA" id="ARBA00023136"/>
    </source>
</evidence>
<evidence type="ECO:0000256" key="8">
    <source>
        <dbReference type="ARBA" id="ARBA00023002"/>
    </source>
</evidence>
<organism evidence="19 20">
    <name type="scientific">Amphibalanus amphitrite</name>
    <name type="common">Striped barnacle</name>
    <name type="synonym">Balanus amphitrite</name>
    <dbReference type="NCBI Taxonomy" id="1232801"/>
    <lineage>
        <taxon>Eukaryota</taxon>
        <taxon>Metazoa</taxon>
        <taxon>Ecdysozoa</taxon>
        <taxon>Arthropoda</taxon>
        <taxon>Crustacea</taxon>
        <taxon>Multicrustacea</taxon>
        <taxon>Cirripedia</taxon>
        <taxon>Thoracica</taxon>
        <taxon>Thoracicalcarea</taxon>
        <taxon>Balanomorpha</taxon>
        <taxon>Balanoidea</taxon>
        <taxon>Balanidae</taxon>
        <taxon>Amphibalaninae</taxon>
        <taxon>Amphibalanus</taxon>
    </lineage>
</organism>
<dbReference type="Pfam" id="PF00355">
    <property type="entry name" value="Rieske"/>
    <property type="match status" value="1"/>
</dbReference>
<dbReference type="InterPro" id="IPR036922">
    <property type="entry name" value="Rieske_2Fe-2S_sf"/>
</dbReference>
<evidence type="ECO:0000256" key="2">
    <source>
        <dbReference type="ARBA" id="ARBA00004370"/>
    </source>
</evidence>
<comment type="catalytic activity">
    <reaction evidence="15">
        <text>cholesterol + NADH + O2 + H(+) = 7-dehydrocholesterol + NAD(+) + 2 H2O</text>
        <dbReference type="Rhea" id="RHEA:51644"/>
        <dbReference type="ChEBI" id="CHEBI:15377"/>
        <dbReference type="ChEBI" id="CHEBI:15378"/>
        <dbReference type="ChEBI" id="CHEBI:15379"/>
        <dbReference type="ChEBI" id="CHEBI:16113"/>
        <dbReference type="ChEBI" id="CHEBI:17759"/>
        <dbReference type="ChEBI" id="CHEBI:57540"/>
        <dbReference type="ChEBI" id="CHEBI:57945"/>
        <dbReference type="EC" id="1.14.19.21"/>
    </reaction>
    <physiologicalReaction direction="left-to-right" evidence="15">
        <dbReference type="Rhea" id="RHEA:51645"/>
    </physiologicalReaction>
</comment>
<evidence type="ECO:0000256" key="9">
    <source>
        <dbReference type="ARBA" id="ARBA00023004"/>
    </source>
</evidence>
<comment type="caution">
    <text evidence="19">The sequence shown here is derived from an EMBL/GenBank/DDBJ whole genome shotgun (WGS) entry which is preliminary data.</text>
</comment>
<evidence type="ECO:0000256" key="7">
    <source>
        <dbReference type="ARBA" id="ARBA00022989"/>
    </source>
</evidence>
<dbReference type="GO" id="GO:0170056">
    <property type="term" value="F:cholesterol 7-desaturase [NAD(P)H] activity"/>
    <property type="evidence" value="ECO:0007669"/>
    <property type="project" value="UniProtKB-EC"/>
</dbReference>
<dbReference type="Proteomes" id="UP000440578">
    <property type="component" value="Unassembled WGS sequence"/>
</dbReference>
<dbReference type="PANTHER" id="PTHR21266">
    <property type="entry name" value="IRON-SULFUR DOMAIN CONTAINING PROTEIN"/>
    <property type="match status" value="1"/>
</dbReference>
<keyword evidence="11 17" id="KW-0472">Membrane</keyword>
<dbReference type="Gene3D" id="3.90.380.10">
    <property type="entry name" value="Naphthalene 1,2-dioxygenase Alpha Subunit, Chain A, domain 1"/>
    <property type="match status" value="1"/>
</dbReference>
<evidence type="ECO:0000256" key="10">
    <source>
        <dbReference type="ARBA" id="ARBA00023014"/>
    </source>
</evidence>
<evidence type="ECO:0000256" key="5">
    <source>
        <dbReference type="ARBA" id="ARBA00022714"/>
    </source>
</evidence>
<dbReference type="InterPro" id="IPR045605">
    <property type="entry name" value="KshA-like_C"/>
</dbReference>
<dbReference type="Gene3D" id="2.102.10.10">
    <property type="entry name" value="Rieske [2Fe-2S] iron-sulphur domain"/>
    <property type="match status" value="1"/>
</dbReference>
<accession>A0A6A4WGL7</accession>
<comment type="subcellular location">
    <subcellularLocation>
        <location evidence="2">Membrane</location>
    </subcellularLocation>
</comment>
<evidence type="ECO:0000256" key="13">
    <source>
        <dbReference type="ARBA" id="ARBA00025729"/>
    </source>
</evidence>
<keyword evidence="4 17" id="KW-0812">Transmembrane</keyword>
<dbReference type="InterPro" id="IPR050584">
    <property type="entry name" value="Cholesterol_7-desaturase"/>
</dbReference>
<dbReference type="OrthoDB" id="426882at2759"/>
<dbReference type="EMBL" id="VIIS01000774">
    <property type="protein sequence ID" value="KAF0305173.1"/>
    <property type="molecule type" value="Genomic_DNA"/>
</dbReference>
<protein>
    <recommendedName>
        <fullName evidence="14">cholesterol 7-desaturase</fullName>
        <ecNumber evidence="14">1.14.19.21</ecNumber>
    </recommendedName>
</protein>
<dbReference type="GO" id="GO:0046872">
    <property type="term" value="F:metal ion binding"/>
    <property type="evidence" value="ECO:0007669"/>
    <property type="project" value="UniProtKB-KW"/>
</dbReference>
<keyword evidence="20" id="KW-1185">Reference proteome</keyword>
<feature type="domain" description="Rieske" evidence="18">
    <location>
        <begin position="113"/>
        <end position="218"/>
    </location>
</feature>
<dbReference type="GO" id="GO:0005737">
    <property type="term" value="C:cytoplasm"/>
    <property type="evidence" value="ECO:0007669"/>
    <property type="project" value="TreeGrafter"/>
</dbReference>
<keyword evidence="8" id="KW-0560">Oxidoreductase</keyword>
<comment type="pathway">
    <text evidence="12">Steroid hormone biosynthesis; dafachronic acid biosynthesis.</text>
</comment>
<evidence type="ECO:0000256" key="6">
    <source>
        <dbReference type="ARBA" id="ARBA00022723"/>
    </source>
</evidence>
<dbReference type="Pfam" id="PF19298">
    <property type="entry name" value="KshA_C"/>
    <property type="match status" value="1"/>
</dbReference>
<dbReference type="GO" id="GO:0051537">
    <property type="term" value="F:2 iron, 2 sulfur cluster binding"/>
    <property type="evidence" value="ECO:0007669"/>
    <property type="project" value="UniProtKB-KW"/>
</dbReference>
<evidence type="ECO:0000256" key="3">
    <source>
        <dbReference type="ARBA" id="ARBA00004972"/>
    </source>
</evidence>
<proteinExistence type="inferred from homology"/>
<keyword evidence="10" id="KW-0411">Iron-sulfur</keyword>
<evidence type="ECO:0000313" key="19">
    <source>
        <dbReference type="EMBL" id="KAF0305173.1"/>
    </source>
</evidence>
<dbReference type="InterPro" id="IPR017941">
    <property type="entry name" value="Rieske_2Fe-2S"/>
</dbReference>
<evidence type="ECO:0000256" key="15">
    <source>
        <dbReference type="ARBA" id="ARBA00047853"/>
    </source>
</evidence>
<dbReference type="AlphaFoldDB" id="A0A6A4WGL7"/>